<dbReference type="STRING" id="763665.A0A2G5B0L9"/>
<dbReference type="SUPFAM" id="SSF53098">
    <property type="entry name" value="Ribonuclease H-like"/>
    <property type="match status" value="1"/>
</dbReference>
<feature type="domain" description="DNA-directed DNA polymerase family B mitochondria/virus" evidence="10">
    <location>
        <begin position="437"/>
        <end position="902"/>
    </location>
</feature>
<sequence length="1028" mass="120776">MSEYEFMRRGMSRIDRSTPSVHTMEITRDEMRLEQTLEYLQLKNELWDKMDKREITADDARKQLDEEIGILKKVMDRRRKRDSKKKVSSTRKKVEKDYETLRSKGWDKRNIGMEVIEEKHLVQTDLISVYIPSESEFMKHSAQMKKAILERQKNPLEKPEHYCMASVQICGKNIFVTKTSLTPVLTPDGDPSPKFFEKLCEKVVECLRRTENYEERSEDITCNRVLMTYTISQWESVRNWYPDHDGSSTKIFKDFTVFLAPNEKVNCQQQCVEELNKIYHGENFNVAGVWDPKKKLEAMIPQKKVITYIPCQGDIRYVKELDDLMTSYQENIANTDCKNIARLIKWNDHMAVITKIKTTRKRNRVQRRRAINTDISDTLEEEQSNIDIFVDIEAFGKTYEDNYAEQVPYLVCWADGNDIYNAYGEDCMKEFVDQILNKYDKEITLWAWYGSGYDYQHIYPYLKAKCTYDICKLRNNSIIYARFDFERLKLKIHLKDPYLFILTSLDKAAKAFGVINKGNFPHTVIEGFDDLNRVLENWISEKSRTVSEQGNKIIKIYTETWNEFEKIQNYKTILEKAIEYCTIDVIAMQQIWKKFSNLVQEKLAVEITTEIFTLSQLSMRIMEACLPTSVWLFIPDRPTYEFIHDAIYGGRVIAKNGEYREPILYADAVSLYPSAMKLLEHGYGRPIKVNRIEWKRHGIYEVTLIHRSESEPKNYMEFVPRRIDKKLKWNWFKEHRGVYHTYDLLIAKEEGFDIICHRGIEYSSKGYIFNNYIEQLYKLKEKHSFCDCAGSSKEKCPIRMVAKIALNGGGYGKFVQKPIDTETYIVRRDIIAGECDRLEENKNGEIFFGGTLIKRPIFHHLDGNDYDKMIFTHESEPHYSTQNGISILSGSRYRLYKLCKQFPGMKVIYSDTDSVFIKANSINIDKFRSSCGTKLGQLDDSIDNTENITINYMIIGGPKMYAYEYYDKNGERKTNMHCKGIPTKMLDINHFKHIIDSEDNTLSYKFAIMKRRIVGVKTDIIDKTIMQT</sequence>
<dbReference type="Proteomes" id="UP000242474">
    <property type="component" value="Unassembled WGS sequence"/>
</dbReference>
<keyword evidence="5" id="KW-0548">Nucleotidyltransferase</keyword>
<gene>
    <name evidence="11" type="ORF">COEREDRAFT_51915</name>
</gene>
<evidence type="ECO:0000313" key="12">
    <source>
        <dbReference type="Proteomes" id="UP000242474"/>
    </source>
</evidence>
<comment type="similarity">
    <text evidence="1">Belongs to the DNA polymerase type-B family.</text>
</comment>
<reference evidence="11 12" key="1">
    <citation type="journal article" date="2015" name="Genome Biol. Evol.">
        <title>Phylogenomic analyses indicate that early fungi evolved digesting cell walls of algal ancestors of land plants.</title>
        <authorList>
            <person name="Chang Y."/>
            <person name="Wang S."/>
            <person name="Sekimoto S."/>
            <person name="Aerts A.L."/>
            <person name="Choi C."/>
            <person name="Clum A."/>
            <person name="LaButti K.M."/>
            <person name="Lindquist E.A."/>
            <person name="Yee Ngan C."/>
            <person name="Ohm R.A."/>
            <person name="Salamov A.A."/>
            <person name="Grigoriev I.V."/>
            <person name="Spatafora J.W."/>
            <person name="Berbee M.L."/>
        </authorList>
    </citation>
    <scope>NUCLEOTIDE SEQUENCE [LARGE SCALE GENOMIC DNA]</scope>
    <source>
        <strain evidence="11 12">NRRL 1564</strain>
    </source>
</reference>
<organism evidence="11 12">
    <name type="scientific">Coemansia reversa (strain ATCC 12441 / NRRL 1564)</name>
    <dbReference type="NCBI Taxonomy" id="763665"/>
    <lineage>
        <taxon>Eukaryota</taxon>
        <taxon>Fungi</taxon>
        <taxon>Fungi incertae sedis</taxon>
        <taxon>Zoopagomycota</taxon>
        <taxon>Kickxellomycotina</taxon>
        <taxon>Kickxellomycetes</taxon>
        <taxon>Kickxellales</taxon>
        <taxon>Kickxellaceae</taxon>
        <taxon>Coemansia</taxon>
    </lineage>
</organism>
<evidence type="ECO:0000256" key="4">
    <source>
        <dbReference type="ARBA" id="ARBA00022679"/>
    </source>
</evidence>
<name>A0A2G5B0L9_COERN</name>
<keyword evidence="8" id="KW-0238">DNA-binding</keyword>
<dbReference type="GO" id="GO:0000166">
    <property type="term" value="F:nucleotide binding"/>
    <property type="evidence" value="ECO:0007669"/>
    <property type="project" value="InterPro"/>
</dbReference>
<dbReference type="InterPro" id="IPR023211">
    <property type="entry name" value="DNA_pol_palm_dom_sf"/>
</dbReference>
<dbReference type="AlphaFoldDB" id="A0A2G5B0L9"/>
<dbReference type="PANTHER" id="PTHR33568">
    <property type="entry name" value="DNA POLYMERASE"/>
    <property type="match status" value="1"/>
</dbReference>
<dbReference type="InterPro" id="IPR017964">
    <property type="entry name" value="DNA-dir_DNA_pol_B_CS"/>
</dbReference>
<dbReference type="SUPFAM" id="SSF56672">
    <property type="entry name" value="DNA/RNA polymerases"/>
    <property type="match status" value="1"/>
</dbReference>
<evidence type="ECO:0000256" key="9">
    <source>
        <dbReference type="ARBA" id="ARBA00049244"/>
    </source>
</evidence>
<evidence type="ECO:0000259" key="10">
    <source>
        <dbReference type="Pfam" id="PF03175"/>
    </source>
</evidence>
<evidence type="ECO:0000256" key="7">
    <source>
        <dbReference type="ARBA" id="ARBA00022932"/>
    </source>
</evidence>
<evidence type="ECO:0000256" key="8">
    <source>
        <dbReference type="ARBA" id="ARBA00023125"/>
    </source>
</evidence>
<proteinExistence type="inferred from homology"/>
<dbReference type="GO" id="GO:0003677">
    <property type="term" value="F:DNA binding"/>
    <property type="evidence" value="ECO:0007669"/>
    <property type="project" value="UniProtKB-KW"/>
</dbReference>
<dbReference type="InterPro" id="IPR043502">
    <property type="entry name" value="DNA/RNA_pol_sf"/>
</dbReference>
<evidence type="ECO:0000256" key="5">
    <source>
        <dbReference type="ARBA" id="ARBA00022695"/>
    </source>
</evidence>
<dbReference type="OrthoDB" id="5871067at2759"/>
<dbReference type="Pfam" id="PF03175">
    <property type="entry name" value="DNA_pol_B_2"/>
    <property type="match status" value="1"/>
</dbReference>
<dbReference type="Gene3D" id="3.90.1600.10">
    <property type="entry name" value="Palm domain of DNA polymerase"/>
    <property type="match status" value="1"/>
</dbReference>
<accession>A0A2G5B0L9</accession>
<protein>
    <recommendedName>
        <fullName evidence="3">Probable DNA polymerase</fullName>
        <ecNumber evidence="2">2.7.7.7</ecNumber>
    </recommendedName>
</protein>
<evidence type="ECO:0000256" key="1">
    <source>
        <dbReference type="ARBA" id="ARBA00005755"/>
    </source>
</evidence>
<dbReference type="InterPro" id="IPR012337">
    <property type="entry name" value="RNaseH-like_sf"/>
</dbReference>
<dbReference type="PANTHER" id="PTHR33568:SF3">
    <property type="entry name" value="DNA-DIRECTED DNA POLYMERASE"/>
    <property type="match status" value="1"/>
</dbReference>
<comment type="catalytic activity">
    <reaction evidence="9">
        <text>DNA(n) + a 2'-deoxyribonucleoside 5'-triphosphate = DNA(n+1) + diphosphate</text>
        <dbReference type="Rhea" id="RHEA:22508"/>
        <dbReference type="Rhea" id="RHEA-COMP:17339"/>
        <dbReference type="Rhea" id="RHEA-COMP:17340"/>
        <dbReference type="ChEBI" id="CHEBI:33019"/>
        <dbReference type="ChEBI" id="CHEBI:61560"/>
        <dbReference type="ChEBI" id="CHEBI:173112"/>
        <dbReference type="EC" id="2.7.7.7"/>
    </reaction>
</comment>
<evidence type="ECO:0000313" key="11">
    <source>
        <dbReference type="EMBL" id="PIA12563.1"/>
    </source>
</evidence>
<dbReference type="PROSITE" id="PS00116">
    <property type="entry name" value="DNA_POLYMERASE_B"/>
    <property type="match status" value="1"/>
</dbReference>
<dbReference type="InterPro" id="IPR004868">
    <property type="entry name" value="DNA-dir_DNA_pol_B_mt/vir"/>
</dbReference>
<keyword evidence="12" id="KW-1185">Reference proteome</keyword>
<keyword evidence="7" id="KW-0239">DNA-directed DNA polymerase</keyword>
<evidence type="ECO:0000256" key="2">
    <source>
        <dbReference type="ARBA" id="ARBA00012417"/>
    </source>
</evidence>
<evidence type="ECO:0000256" key="6">
    <source>
        <dbReference type="ARBA" id="ARBA00022705"/>
    </source>
</evidence>
<keyword evidence="4" id="KW-0808">Transferase</keyword>
<dbReference type="GO" id="GO:0003887">
    <property type="term" value="F:DNA-directed DNA polymerase activity"/>
    <property type="evidence" value="ECO:0007669"/>
    <property type="project" value="UniProtKB-KW"/>
</dbReference>
<dbReference type="GO" id="GO:0006260">
    <property type="term" value="P:DNA replication"/>
    <property type="evidence" value="ECO:0007669"/>
    <property type="project" value="UniProtKB-KW"/>
</dbReference>
<dbReference type="Gene3D" id="3.30.420.10">
    <property type="entry name" value="Ribonuclease H-like superfamily/Ribonuclease H"/>
    <property type="match status" value="1"/>
</dbReference>
<keyword evidence="6" id="KW-0235">DNA replication</keyword>
<evidence type="ECO:0000256" key="3">
    <source>
        <dbReference type="ARBA" id="ARBA00014385"/>
    </source>
</evidence>
<dbReference type="EC" id="2.7.7.7" evidence="2"/>
<dbReference type="InterPro" id="IPR036397">
    <property type="entry name" value="RNaseH_sf"/>
</dbReference>
<dbReference type="EMBL" id="KZ303659">
    <property type="protein sequence ID" value="PIA12563.1"/>
    <property type="molecule type" value="Genomic_DNA"/>
</dbReference>